<dbReference type="EMBL" id="OCNH01000001">
    <property type="protein sequence ID" value="SOD80800.1"/>
    <property type="molecule type" value="Genomic_DNA"/>
</dbReference>
<dbReference type="HAMAP" id="MF_01401">
    <property type="entry name" value="MsrA"/>
    <property type="match status" value="1"/>
</dbReference>
<dbReference type="Proteomes" id="UP000219452">
    <property type="component" value="Unassembled WGS sequence"/>
</dbReference>
<dbReference type="PANTHER" id="PTHR43774:SF1">
    <property type="entry name" value="PEPTIDE METHIONINE SULFOXIDE REDUCTASE MSRA 2"/>
    <property type="match status" value="1"/>
</dbReference>
<dbReference type="SUPFAM" id="SSF55068">
    <property type="entry name" value="Peptide methionine sulfoxide reductase"/>
    <property type="match status" value="1"/>
</dbReference>
<feature type="domain" description="Peptide methionine sulphoxide reductase MsrA" evidence="6">
    <location>
        <begin position="68"/>
        <end position="219"/>
    </location>
</feature>
<name>A0A286FC84_9BACT</name>
<dbReference type="Pfam" id="PF01625">
    <property type="entry name" value="PMSR"/>
    <property type="match status" value="1"/>
</dbReference>
<sequence>MDTVNTHKDKHTLTTMTRKTFLLLAGWLIIGTIVLPACRQKTDESKASTVIDINPAKLPALQPGEAVATFAGGCFWAVQEEMQLLKGIRAVVSGYAGGDLAFPTYEQVGTDQTGHAEAVQVYYNPAVISYDVLLDAFFAGHDATQLNRQGPDIGKHYRSAIFYRTLGEKARISAAIQLENASGHHQGRVVTQVVPFTVFYPAEVYHQDYYRHNPYNMYIHLVSEPKVATFKERMEKWVVE</sequence>
<keyword evidence="5" id="KW-1133">Transmembrane helix</keyword>
<comment type="catalytic activity">
    <reaction evidence="3 4">
        <text>[thioredoxin]-disulfide + L-methionine + H2O = L-methionine (S)-S-oxide + [thioredoxin]-dithiol</text>
        <dbReference type="Rhea" id="RHEA:19993"/>
        <dbReference type="Rhea" id="RHEA-COMP:10698"/>
        <dbReference type="Rhea" id="RHEA-COMP:10700"/>
        <dbReference type="ChEBI" id="CHEBI:15377"/>
        <dbReference type="ChEBI" id="CHEBI:29950"/>
        <dbReference type="ChEBI" id="CHEBI:50058"/>
        <dbReference type="ChEBI" id="CHEBI:57844"/>
        <dbReference type="ChEBI" id="CHEBI:58772"/>
        <dbReference type="EC" id="1.8.4.11"/>
    </reaction>
</comment>
<comment type="catalytic activity">
    <reaction evidence="2 4">
        <text>L-methionyl-[protein] + [thioredoxin]-disulfide + H2O = L-methionyl-(S)-S-oxide-[protein] + [thioredoxin]-dithiol</text>
        <dbReference type="Rhea" id="RHEA:14217"/>
        <dbReference type="Rhea" id="RHEA-COMP:10698"/>
        <dbReference type="Rhea" id="RHEA-COMP:10700"/>
        <dbReference type="Rhea" id="RHEA-COMP:12313"/>
        <dbReference type="Rhea" id="RHEA-COMP:12315"/>
        <dbReference type="ChEBI" id="CHEBI:15377"/>
        <dbReference type="ChEBI" id="CHEBI:16044"/>
        <dbReference type="ChEBI" id="CHEBI:29950"/>
        <dbReference type="ChEBI" id="CHEBI:44120"/>
        <dbReference type="ChEBI" id="CHEBI:50058"/>
        <dbReference type="EC" id="1.8.4.11"/>
    </reaction>
</comment>
<keyword evidence="5" id="KW-0472">Membrane</keyword>
<evidence type="ECO:0000259" key="6">
    <source>
        <dbReference type="Pfam" id="PF01625"/>
    </source>
</evidence>
<dbReference type="GO" id="GO:0008113">
    <property type="term" value="F:peptide-methionine (S)-S-oxide reductase activity"/>
    <property type="evidence" value="ECO:0007669"/>
    <property type="project" value="UniProtKB-UniRule"/>
</dbReference>
<comment type="similarity">
    <text evidence="4">Belongs to the MsrA Met sulfoxide reductase family.</text>
</comment>
<keyword evidence="1 4" id="KW-0560">Oxidoreductase</keyword>
<keyword evidence="5" id="KW-0812">Transmembrane</keyword>
<feature type="active site" evidence="4">
    <location>
        <position position="74"/>
    </location>
</feature>
<dbReference type="Gene3D" id="3.30.1060.10">
    <property type="entry name" value="Peptide methionine sulphoxide reductase MsrA"/>
    <property type="match status" value="1"/>
</dbReference>
<dbReference type="PANTHER" id="PTHR43774">
    <property type="entry name" value="PEPTIDE METHIONINE SULFOXIDE REDUCTASE"/>
    <property type="match status" value="1"/>
</dbReference>
<accession>A0A286FC84</accession>
<proteinExistence type="inferred from homology"/>
<gene>
    <name evidence="4" type="primary">msrA</name>
    <name evidence="7" type="ORF">SAMN06269250_1571</name>
</gene>
<dbReference type="InterPro" id="IPR002569">
    <property type="entry name" value="Met_Sox_Rdtase_MsrA_dom"/>
</dbReference>
<evidence type="ECO:0000313" key="7">
    <source>
        <dbReference type="EMBL" id="SOD80800.1"/>
    </source>
</evidence>
<feature type="transmembrane region" description="Helical" evidence="5">
    <location>
        <begin position="20"/>
        <end position="38"/>
    </location>
</feature>
<keyword evidence="8" id="KW-1185">Reference proteome</keyword>
<dbReference type="InterPro" id="IPR036509">
    <property type="entry name" value="Met_Sox_Rdtase_MsrA_sf"/>
</dbReference>
<evidence type="ECO:0000256" key="2">
    <source>
        <dbReference type="ARBA" id="ARBA00047806"/>
    </source>
</evidence>
<evidence type="ECO:0000256" key="1">
    <source>
        <dbReference type="ARBA" id="ARBA00023002"/>
    </source>
</evidence>
<evidence type="ECO:0000256" key="4">
    <source>
        <dbReference type="HAMAP-Rule" id="MF_01401"/>
    </source>
</evidence>
<evidence type="ECO:0000256" key="3">
    <source>
        <dbReference type="ARBA" id="ARBA00048782"/>
    </source>
</evidence>
<reference evidence="8" key="1">
    <citation type="submission" date="2017-09" db="EMBL/GenBank/DDBJ databases">
        <authorList>
            <person name="Varghese N."/>
            <person name="Submissions S."/>
        </authorList>
    </citation>
    <scope>NUCLEOTIDE SEQUENCE [LARGE SCALE GENOMIC DNA]</scope>
    <source>
        <strain evidence="8">DSM 29961</strain>
    </source>
</reference>
<protein>
    <recommendedName>
        <fullName evidence="4">Peptide methionine sulfoxide reductase MsrA</fullName>
        <shortName evidence="4">Protein-methionine-S-oxide reductase</shortName>
        <ecNumber evidence="4">1.8.4.11</ecNumber>
    </recommendedName>
    <alternativeName>
        <fullName evidence="4">Peptide-methionine (S)-S-oxide reductase</fullName>
        <shortName evidence="4">Peptide Met(O) reductase</shortName>
    </alternativeName>
</protein>
<organism evidence="7 8">
    <name type="scientific">Spirosoma fluviale</name>
    <dbReference type="NCBI Taxonomy" id="1597977"/>
    <lineage>
        <taxon>Bacteria</taxon>
        <taxon>Pseudomonadati</taxon>
        <taxon>Bacteroidota</taxon>
        <taxon>Cytophagia</taxon>
        <taxon>Cytophagales</taxon>
        <taxon>Cytophagaceae</taxon>
        <taxon>Spirosoma</taxon>
    </lineage>
</organism>
<dbReference type="AlphaFoldDB" id="A0A286FC84"/>
<evidence type="ECO:0000313" key="8">
    <source>
        <dbReference type="Proteomes" id="UP000219452"/>
    </source>
</evidence>
<comment type="function">
    <text evidence="4">Has an important function as a repair enzyme for proteins that have been inactivated by oxidation. Catalyzes the reversible oxidation-reduction of methionine sulfoxide in proteins to methionine.</text>
</comment>
<dbReference type="NCBIfam" id="TIGR00401">
    <property type="entry name" value="msrA"/>
    <property type="match status" value="1"/>
</dbReference>
<evidence type="ECO:0000256" key="5">
    <source>
        <dbReference type="SAM" id="Phobius"/>
    </source>
</evidence>
<dbReference type="GO" id="GO:0033744">
    <property type="term" value="F:L-methionine:thioredoxin-disulfide S-oxidoreductase activity"/>
    <property type="evidence" value="ECO:0007669"/>
    <property type="project" value="RHEA"/>
</dbReference>
<dbReference type="EC" id="1.8.4.11" evidence="4"/>